<dbReference type="InterPro" id="IPR051082">
    <property type="entry name" value="Pentapeptide-BTB/POZ_domain"/>
</dbReference>
<organism evidence="2 3">
    <name type="scientific">Drosophila simulans</name>
    <name type="common">Fruit fly</name>
    <dbReference type="NCBI Taxonomy" id="7240"/>
    <lineage>
        <taxon>Eukaryota</taxon>
        <taxon>Metazoa</taxon>
        <taxon>Ecdysozoa</taxon>
        <taxon>Arthropoda</taxon>
        <taxon>Hexapoda</taxon>
        <taxon>Insecta</taxon>
        <taxon>Pterygota</taxon>
        <taxon>Neoptera</taxon>
        <taxon>Endopterygota</taxon>
        <taxon>Diptera</taxon>
        <taxon>Brachycera</taxon>
        <taxon>Muscomorpha</taxon>
        <taxon>Ephydroidea</taxon>
        <taxon>Drosophilidae</taxon>
        <taxon>Drosophila</taxon>
        <taxon>Sophophora</taxon>
    </lineage>
</organism>
<dbReference type="InterPro" id="IPR001646">
    <property type="entry name" value="5peptide_repeat"/>
</dbReference>
<dbReference type="Pfam" id="PF00805">
    <property type="entry name" value="Pentapeptide"/>
    <property type="match status" value="2"/>
</dbReference>
<evidence type="ECO:0000256" key="1">
    <source>
        <dbReference type="SAM" id="MobiDB-lite"/>
    </source>
</evidence>
<protein>
    <submittedName>
        <fullName evidence="2">GD25851</fullName>
    </submittedName>
</protein>
<feature type="region of interest" description="Disordered" evidence="1">
    <location>
        <begin position="76"/>
        <end position="96"/>
    </location>
</feature>
<dbReference type="PANTHER" id="PTHR14136">
    <property type="entry name" value="BTB_POZ DOMAIN-CONTAINING PROTEIN KCTD9"/>
    <property type="match status" value="1"/>
</dbReference>
<keyword evidence="3" id="KW-1185">Reference proteome</keyword>
<proteinExistence type="predicted"/>
<name>B4QCA0_DROSI</name>
<sequence length="199" mass="22771">MEEEIINLKNTIRDYAKLIVCNIGQHFFEVVPAGEGIRSCGHRQRVVSSFRFLQEPNLQDANLQDANLQDAKKQEANLQDAKKQESNLQDAKQQEPNLQDANLQDANLQDANLQDASLLEPTLQDANMPQLRIFEPLQHQLFHHIEPSPVGRLNSLRHLLHSRYQLQHPNTRPTDPARPQNVANSLPPKPPLRLRKGQR</sequence>
<evidence type="ECO:0000313" key="2">
    <source>
        <dbReference type="EMBL" id="EDX06731.1"/>
    </source>
</evidence>
<dbReference type="SUPFAM" id="SSF141571">
    <property type="entry name" value="Pentapeptide repeat-like"/>
    <property type="match status" value="1"/>
</dbReference>
<gene>
    <name evidence="2" type="primary">Dsim\GD25851</name>
    <name evidence="2" type="ORF">Dsim_GD25851</name>
</gene>
<evidence type="ECO:0000313" key="3">
    <source>
        <dbReference type="Proteomes" id="UP000000304"/>
    </source>
</evidence>
<dbReference type="Bgee" id="FBgn0197130">
    <property type="expression patterns" value="Expressed in male reproductive system and 2 other cell types or tissues"/>
</dbReference>
<dbReference type="OrthoDB" id="8197438at2759"/>
<feature type="compositionally biased region" description="Basic and acidic residues" evidence="1">
    <location>
        <begin position="76"/>
        <end position="85"/>
    </location>
</feature>
<feature type="compositionally biased region" description="Polar residues" evidence="1">
    <location>
        <begin position="86"/>
        <end position="96"/>
    </location>
</feature>
<dbReference type="HOGENOM" id="CLU_1373541_0_0_1"/>
<reference evidence="2 3" key="1">
    <citation type="journal article" date="2007" name="Nature">
        <title>Evolution of genes and genomes on the Drosophila phylogeny.</title>
        <authorList>
            <consortium name="Drosophila 12 Genomes Consortium"/>
            <person name="Clark A.G."/>
            <person name="Eisen M.B."/>
            <person name="Smith D.R."/>
            <person name="Bergman C.M."/>
            <person name="Oliver B."/>
            <person name="Markow T.A."/>
            <person name="Kaufman T.C."/>
            <person name="Kellis M."/>
            <person name="Gelbart W."/>
            <person name="Iyer V.N."/>
            <person name="Pollard D.A."/>
            <person name="Sackton T.B."/>
            <person name="Larracuente A.M."/>
            <person name="Singh N.D."/>
            <person name="Abad J.P."/>
            <person name="Abt D.N."/>
            <person name="Adryan B."/>
            <person name="Aguade M."/>
            <person name="Akashi H."/>
            <person name="Anderson W.W."/>
            <person name="Aquadro C.F."/>
            <person name="Ardell D.H."/>
            <person name="Arguello R."/>
            <person name="Artieri C.G."/>
            <person name="Barbash D.A."/>
            <person name="Barker D."/>
            <person name="Barsanti P."/>
            <person name="Batterham P."/>
            <person name="Batzoglou S."/>
            <person name="Begun D."/>
            <person name="Bhutkar A."/>
            <person name="Blanco E."/>
            <person name="Bosak S.A."/>
            <person name="Bradley R.K."/>
            <person name="Brand A.D."/>
            <person name="Brent M.R."/>
            <person name="Brooks A.N."/>
            <person name="Brown R.H."/>
            <person name="Butlin R.K."/>
            <person name="Caggese C."/>
            <person name="Calvi B.R."/>
            <person name="Bernardo de Carvalho A."/>
            <person name="Caspi A."/>
            <person name="Castrezana S."/>
            <person name="Celniker S.E."/>
            <person name="Chang J.L."/>
            <person name="Chapple C."/>
            <person name="Chatterji S."/>
            <person name="Chinwalla A."/>
            <person name="Civetta A."/>
            <person name="Clifton S.W."/>
            <person name="Comeron J.M."/>
            <person name="Costello J.C."/>
            <person name="Coyne J.A."/>
            <person name="Daub J."/>
            <person name="David R.G."/>
            <person name="Delcher A.L."/>
            <person name="Delehaunty K."/>
            <person name="Do C.B."/>
            <person name="Ebling H."/>
            <person name="Edwards K."/>
            <person name="Eickbush T."/>
            <person name="Evans J.D."/>
            <person name="Filipski A."/>
            <person name="Findeiss S."/>
            <person name="Freyhult E."/>
            <person name="Fulton L."/>
            <person name="Fulton R."/>
            <person name="Garcia A.C."/>
            <person name="Gardiner A."/>
            <person name="Garfield D.A."/>
            <person name="Garvin B.E."/>
            <person name="Gibson G."/>
            <person name="Gilbert D."/>
            <person name="Gnerre S."/>
            <person name="Godfrey J."/>
            <person name="Good R."/>
            <person name="Gotea V."/>
            <person name="Gravely B."/>
            <person name="Greenberg A.J."/>
            <person name="Griffiths-Jones S."/>
            <person name="Gross S."/>
            <person name="Guigo R."/>
            <person name="Gustafson E.A."/>
            <person name="Haerty W."/>
            <person name="Hahn M.W."/>
            <person name="Halligan D.L."/>
            <person name="Halpern A.L."/>
            <person name="Halter G.M."/>
            <person name="Han M.V."/>
            <person name="Heger A."/>
            <person name="Hillier L."/>
            <person name="Hinrichs A.S."/>
            <person name="Holmes I."/>
            <person name="Hoskins R.A."/>
            <person name="Hubisz M.J."/>
            <person name="Hultmark D."/>
            <person name="Huntley M.A."/>
            <person name="Jaffe D.B."/>
            <person name="Jagadeeshan S."/>
            <person name="Jeck W.R."/>
            <person name="Johnson J."/>
            <person name="Jones C.D."/>
            <person name="Jordan W.C."/>
            <person name="Karpen G.H."/>
            <person name="Kataoka E."/>
            <person name="Keightley P.D."/>
            <person name="Kheradpour P."/>
            <person name="Kirkness E.F."/>
            <person name="Koerich L.B."/>
            <person name="Kristiansen K."/>
            <person name="Kudrna D."/>
            <person name="Kulathinal R.J."/>
            <person name="Kumar S."/>
            <person name="Kwok R."/>
            <person name="Lander E."/>
            <person name="Langley C.H."/>
            <person name="Lapoint R."/>
            <person name="Lazzaro B.P."/>
            <person name="Lee S.J."/>
            <person name="Levesque L."/>
            <person name="Li R."/>
            <person name="Lin C.F."/>
            <person name="Lin M.F."/>
            <person name="Lindblad-Toh K."/>
            <person name="Llopart A."/>
            <person name="Long M."/>
            <person name="Low L."/>
            <person name="Lozovsky E."/>
            <person name="Lu J."/>
            <person name="Luo M."/>
            <person name="Machado C.A."/>
            <person name="Makalowski W."/>
            <person name="Marzo M."/>
            <person name="Matsuda M."/>
            <person name="Matzkin L."/>
            <person name="McAllister B."/>
            <person name="McBride C.S."/>
            <person name="McKernan B."/>
            <person name="McKernan K."/>
            <person name="Mendez-Lago M."/>
            <person name="Minx P."/>
            <person name="Mollenhauer M.U."/>
            <person name="Montooth K."/>
            <person name="Mount S.M."/>
            <person name="Mu X."/>
            <person name="Myers E."/>
            <person name="Negre B."/>
            <person name="Newfeld S."/>
            <person name="Nielsen R."/>
            <person name="Noor M.A."/>
            <person name="O'Grady P."/>
            <person name="Pachter L."/>
            <person name="Papaceit M."/>
            <person name="Parisi M.J."/>
            <person name="Parisi M."/>
            <person name="Parts L."/>
            <person name="Pedersen J.S."/>
            <person name="Pesole G."/>
            <person name="Phillippy A.M."/>
            <person name="Ponting C.P."/>
            <person name="Pop M."/>
            <person name="Porcelli D."/>
            <person name="Powell J.R."/>
            <person name="Prohaska S."/>
            <person name="Pruitt K."/>
            <person name="Puig M."/>
            <person name="Quesneville H."/>
            <person name="Ram K.R."/>
            <person name="Rand D."/>
            <person name="Rasmussen M.D."/>
            <person name="Reed L.K."/>
            <person name="Reenan R."/>
            <person name="Reily A."/>
            <person name="Remington K.A."/>
            <person name="Rieger T.T."/>
            <person name="Ritchie M.G."/>
            <person name="Robin C."/>
            <person name="Rogers Y.H."/>
            <person name="Rohde C."/>
            <person name="Rozas J."/>
            <person name="Rubenfield M.J."/>
            <person name="Ruiz A."/>
            <person name="Russo S."/>
            <person name="Salzberg S.L."/>
            <person name="Sanchez-Gracia A."/>
            <person name="Saranga D.J."/>
            <person name="Sato H."/>
            <person name="Schaeffer S.W."/>
            <person name="Schatz M.C."/>
            <person name="Schlenke T."/>
            <person name="Schwartz R."/>
            <person name="Segarra C."/>
            <person name="Singh R.S."/>
            <person name="Sirot L."/>
            <person name="Sirota M."/>
            <person name="Sisneros N.B."/>
            <person name="Smith C.D."/>
            <person name="Smith T.F."/>
            <person name="Spieth J."/>
            <person name="Stage D.E."/>
            <person name="Stark A."/>
            <person name="Stephan W."/>
            <person name="Strausberg R.L."/>
            <person name="Strempel S."/>
            <person name="Sturgill D."/>
            <person name="Sutton G."/>
            <person name="Sutton G.G."/>
            <person name="Tao W."/>
            <person name="Teichmann S."/>
            <person name="Tobari Y.N."/>
            <person name="Tomimura Y."/>
            <person name="Tsolas J.M."/>
            <person name="Valente V.L."/>
            <person name="Venter E."/>
            <person name="Venter J.C."/>
            <person name="Vicario S."/>
            <person name="Vieira F.G."/>
            <person name="Vilella A.J."/>
            <person name="Villasante A."/>
            <person name="Walenz B."/>
            <person name="Wang J."/>
            <person name="Wasserman M."/>
            <person name="Watts T."/>
            <person name="Wilson D."/>
            <person name="Wilson R.K."/>
            <person name="Wing R.A."/>
            <person name="Wolfner M.F."/>
            <person name="Wong A."/>
            <person name="Wong G.K."/>
            <person name="Wu C.I."/>
            <person name="Wu G."/>
            <person name="Yamamoto D."/>
            <person name="Yang H.P."/>
            <person name="Yang S.P."/>
            <person name="Yorke J.A."/>
            <person name="Yoshida K."/>
            <person name="Zdobnov E."/>
            <person name="Zhang P."/>
            <person name="Zhang Y."/>
            <person name="Zimin A.V."/>
            <person name="Baldwin J."/>
            <person name="Abdouelleil A."/>
            <person name="Abdulkadir J."/>
            <person name="Abebe A."/>
            <person name="Abera B."/>
            <person name="Abreu J."/>
            <person name="Acer S.C."/>
            <person name="Aftuck L."/>
            <person name="Alexander A."/>
            <person name="An P."/>
            <person name="Anderson E."/>
            <person name="Anderson S."/>
            <person name="Arachi H."/>
            <person name="Azer M."/>
            <person name="Bachantsang P."/>
            <person name="Barry A."/>
            <person name="Bayul T."/>
            <person name="Berlin A."/>
            <person name="Bessette D."/>
            <person name="Bloom T."/>
            <person name="Blye J."/>
            <person name="Boguslavskiy L."/>
            <person name="Bonnet C."/>
            <person name="Boukhgalter B."/>
            <person name="Bourzgui I."/>
            <person name="Brown A."/>
            <person name="Cahill P."/>
            <person name="Channer S."/>
            <person name="Cheshatsang Y."/>
            <person name="Chuda L."/>
            <person name="Citroen M."/>
            <person name="Collymore A."/>
            <person name="Cooke P."/>
            <person name="Costello M."/>
            <person name="D'Aco K."/>
            <person name="Daza R."/>
            <person name="De Haan G."/>
            <person name="DeGray S."/>
            <person name="DeMaso C."/>
            <person name="Dhargay N."/>
            <person name="Dooley K."/>
            <person name="Dooley E."/>
            <person name="Doricent M."/>
            <person name="Dorje P."/>
            <person name="Dorjee K."/>
            <person name="Dupes A."/>
            <person name="Elong R."/>
            <person name="Falk J."/>
            <person name="Farina A."/>
            <person name="Faro S."/>
            <person name="Ferguson D."/>
            <person name="Fisher S."/>
            <person name="Foley C.D."/>
            <person name="Franke A."/>
            <person name="Friedrich D."/>
            <person name="Gadbois L."/>
            <person name="Gearin G."/>
            <person name="Gearin C.R."/>
            <person name="Giannoukos G."/>
            <person name="Goode T."/>
            <person name="Graham J."/>
            <person name="Grandbois E."/>
            <person name="Grewal S."/>
            <person name="Gyaltsen K."/>
            <person name="Hafez N."/>
            <person name="Hagos B."/>
            <person name="Hall J."/>
            <person name="Henson C."/>
            <person name="Hollinger A."/>
            <person name="Honan T."/>
            <person name="Huard M.D."/>
            <person name="Hughes L."/>
            <person name="Hurhula B."/>
            <person name="Husby M.E."/>
            <person name="Kamat A."/>
            <person name="Kanga B."/>
            <person name="Kashin S."/>
            <person name="Khazanovich D."/>
            <person name="Kisner P."/>
            <person name="Lance K."/>
            <person name="Lara M."/>
            <person name="Lee W."/>
            <person name="Lennon N."/>
            <person name="Letendre F."/>
            <person name="LeVine R."/>
            <person name="Lipovsky A."/>
            <person name="Liu X."/>
            <person name="Liu J."/>
            <person name="Liu S."/>
            <person name="Lokyitsang T."/>
            <person name="Lokyitsang Y."/>
            <person name="Lubonja R."/>
            <person name="Lui A."/>
            <person name="MacDonald P."/>
            <person name="Magnisalis V."/>
            <person name="Maru K."/>
            <person name="Matthews C."/>
            <person name="McCusker W."/>
            <person name="McDonough S."/>
            <person name="Mehta T."/>
            <person name="Meldrim J."/>
            <person name="Meneus L."/>
            <person name="Mihai O."/>
            <person name="Mihalev A."/>
            <person name="Mihova T."/>
            <person name="Mittelman R."/>
            <person name="Mlenga V."/>
            <person name="Montmayeur A."/>
            <person name="Mulrain L."/>
            <person name="Navidi A."/>
            <person name="Naylor J."/>
            <person name="Negash T."/>
            <person name="Nguyen T."/>
            <person name="Nguyen N."/>
            <person name="Nicol R."/>
            <person name="Norbu C."/>
            <person name="Norbu N."/>
            <person name="Novod N."/>
            <person name="O'Neill B."/>
            <person name="Osman S."/>
            <person name="Markiewicz E."/>
            <person name="Oyono O.L."/>
            <person name="Patti C."/>
            <person name="Phunkhang P."/>
            <person name="Pierre F."/>
            <person name="Priest M."/>
            <person name="Raghuraman S."/>
            <person name="Rege F."/>
            <person name="Reyes R."/>
            <person name="Rise C."/>
            <person name="Rogov P."/>
            <person name="Ross K."/>
            <person name="Ryan E."/>
            <person name="Settipalli S."/>
            <person name="Shea T."/>
            <person name="Sherpa N."/>
            <person name="Shi L."/>
            <person name="Shih D."/>
            <person name="Sparrow T."/>
            <person name="Spaulding J."/>
            <person name="Stalker J."/>
            <person name="Stange-Thomann N."/>
            <person name="Stavropoulos S."/>
            <person name="Stone C."/>
            <person name="Strader C."/>
            <person name="Tesfaye S."/>
            <person name="Thomson T."/>
            <person name="Thoulutsang Y."/>
            <person name="Thoulutsang D."/>
            <person name="Topham K."/>
            <person name="Topping I."/>
            <person name="Tsamla T."/>
            <person name="Vassiliev H."/>
            <person name="Vo A."/>
            <person name="Wangchuk T."/>
            <person name="Wangdi T."/>
            <person name="Weiand M."/>
            <person name="Wilkinson J."/>
            <person name="Wilson A."/>
            <person name="Yadav S."/>
            <person name="Young G."/>
            <person name="Yu Q."/>
            <person name="Zembek L."/>
            <person name="Zhong D."/>
            <person name="Zimmer A."/>
            <person name="Zwirko Z."/>
            <person name="Jaffe D.B."/>
            <person name="Alvarez P."/>
            <person name="Brockman W."/>
            <person name="Butler J."/>
            <person name="Chin C."/>
            <person name="Gnerre S."/>
            <person name="Grabherr M."/>
            <person name="Kleber M."/>
            <person name="Mauceli E."/>
            <person name="MacCallum I."/>
        </authorList>
    </citation>
    <scope>NUCLEOTIDE SEQUENCE [LARGE SCALE GENOMIC DNA]</scope>
    <source>
        <strain evidence="3">white501</strain>
    </source>
</reference>
<dbReference type="Proteomes" id="UP000000304">
    <property type="component" value="Chromosome 2R"/>
</dbReference>
<dbReference type="AlphaFoldDB" id="B4QCA0"/>
<dbReference type="PANTHER" id="PTHR14136:SF17">
    <property type="entry name" value="BTB_POZ DOMAIN-CONTAINING PROTEIN KCTD9"/>
    <property type="match status" value="1"/>
</dbReference>
<accession>B4QCA0</accession>
<dbReference type="EMBL" id="CM000362">
    <property type="protein sequence ID" value="EDX06731.1"/>
    <property type="molecule type" value="Genomic_DNA"/>
</dbReference>
<dbReference type="STRING" id="7240.B4QCA0"/>
<dbReference type="Gene3D" id="2.160.20.80">
    <property type="entry name" value="E3 ubiquitin-protein ligase SopA"/>
    <property type="match status" value="1"/>
</dbReference>
<feature type="region of interest" description="Disordered" evidence="1">
    <location>
        <begin position="167"/>
        <end position="199"/>
    </location>
</feature>